<gene>
    <name evidence="2" type="ORF">GFSPODELE1_LOCUS4578</name>
</gene>
<dbReference type="PANTHER" id="PTHR48079:SF6">
    <property type="entry name" value="NAD(P)-BINDING DOMAIN-CONTAINING PROTEIN-RELATED"/>
    <property type="match status" value="1"/>
</dbReference>
<dbReference type="InterPro" id="IPR036291">
    <property type="entry name" value="NAD(P)-bd_dom_sf"/>
</dbReference>
<proteinExistence type="predicted"/>
<name>A0ABP1D6E9_9APHY</name>
<reference evidence="3" key="1">
    <citation type="submission" date="2024-04" db="EMBL/GenBank/DDBJ databases">
        <authorList>
            <person name="Shaw F."/>
            <person name="Minotto A."/>
        </authorList>
    </citation>
    <scope>NUCLEOTIDE SEQUENCE [LARGE SCALE GENOMIC DNA]</scope>
</reference>
<dbReference type="Proteomes" id="UP001497453">
    <property type="component" value="Chromosome 3"/>
</dbReference>
<sequence length="362" mass="38960">MTIPTIFLLGATGYVGGEFLILLGRKLPQLPVLALVRHPTAEKITKLHSMHANVSVVEGSLDDLEIVKDQAAKADIVINIASGGHSLSSQGQSTASWIGSNLKNPVAILEGMTEHSARKPGEPPLLIHISGLAVLSDDARGELVKDVKVWSDIGFNLKSVPPDNVHLDVDIPIVEAGTRKDNPIRTIILFPGLIYGVGQGVQRTTVWIRTQLKLARDAGYAGTWGPGYNAMSHVHVKDVASAILVILKAALEHKADEGAEGLYFVASDAPKVTKRECQAVIGDYLFSKGIIKQPGSQPFTKEFITSLASTDHSSDISHLGWRTFGGNQLAKSERLAKLGWVPVETFKHPILDTLFESLDAAL</sequence>
<dbReference type="Gene3D" id="3.40.50.720">
    <property type="entry name" value="NAD(P)-binding Rossmann-like Domain"/>
    <property type="match status" value="1"/>
</dbReference>
<organism evidence="2 3">
    <name type="scientific">Somion occarium</name>
    <dbReference type="NCBI Taxonomy" id="3059160"/>
    <lineage>
        <taxon>Eukaryota</taxon>
        <taxon>Fungi</taxon>
        <taxon>Dikarya</taxon>
        <taxon>Basidiomycota</taxon>
        <taxon>Agaricomycotina</taxon>
        <taxon>Agaricomycetes</taxon>
        <taxon>Polyporales</taxon>
        <taxon>Cerrenaceae</taxon>
        <taxon>Somion</taxon>
    </lineage>
</organism>
<accession>A0ABP1D6E9</accession>
<dbReference type="Pfam" id="PF13460">
    <property type="entry name" value="NAD_binding_10"/>
    <property type="match status" value="1"/>
</dbReference>
<dbReference type="InterPro" id="IPR051783">
    <property type="entry name" value="NAD(P)-dependent_oxidoreduct"/>
</dbReference>
<dbReference type="InterPro" id="IPR016040">
    <property type="entry name" value="NAD(P)-bd_dom"/>
</dbReference>
<keyword evidence="3" id="KW-1185">Reference proteome</keyword>
<protein>
    <recommendedName>
        <fullName evidence="1">NAD(P)-binding domain-containing protein</fullName>
    </recommendedName>
</protein>
<dbReference type="SUPFAM" id="SSF51735">
    <property type="entry name" value="NAD(P)-binding Rossmann-fold domains"/>
    <property type="match status" value="1"/>
</dbReference>
<feature type="domain" description="NAD(P)-binding" evidence="1">
    <location>
        <begin position="10"/>
        <end position="112"/>
    </location>
</feature>
<dbReference type="PANTHER" id="PTHR48079">
    <property type="entry name" value="PROTEIN YEEZ"/>
    <property type="match status" value="1"/>
</dbReference>
<dbReference type="EMBL" id="OZ037946">
    <property type="protein sequence ID" value="CAL1703442.1"/>
    <property type="molecule type" value="Genomic_DNA"/>
</dbReference>
<evidence type="ECO:0000313" key="2">
    <source>
        <dbReference type="EMBL" id="CAL1703442.1"/>
    </source>
</evidence>
<evidence type="ECO:0000313" key="3">
    <source>
        <dbReference type="Proteomes" id="UP001497453"/>
    </source>
</evidence>
<evidence type="ECO:0000259" key="1">
    <source>
        <dbReference type="Pfam" id="PF13460"/>
    </source>
</evidence>